<gene>
    <name evidence="2" type="ORF">ACFFUV_22435</name>
</gene>
<dbReference type="Proteomes" id="UP001589645">
    <property type="component" value="Unassembled WGS sequence"/>
</dbReference>
<name>A0ABV5HUR2_9VIBR</name>
<evidence type="ECO:0000313" key="3">
    <source>
        <dbReference type="Proteomes" id="UP001589645"/>
    </source>
</evidence>
<feature type="domain" description="DUF5977" evidence="1">
    <location>
        <begin position="347"/>
        <end position="411"/>
    </location>
</feature>
<feature type="domain" description="DUF5977" evidence="1">
    <location>
        <begin position="627"/>
        <end position="688"/>
    </location>
</feature>
<feature type="domain" description="DUF5977" evidence="1">
    <location>
        <begin position="769"/>
        <end position="825"/>
    </location>
</feature>
<feature type="domain" description="DUF5977" evidence="1">
    <location>
        <begin position="489"/>
        <end position="551"/>
    </location>
</feature>
<feature type="domain" description="DUF5977" evidence="1">
    <location>
        <begin position="1025"/>
        <end position="1088"/>
    </location>
</feature>
<feature type="domain" description="DUF5977" evidence="1">
    <location>
        <begin position="1094"/>
        <end position="1160"/>
    </location>
</feature>
<dbReference type="EMBL" id="JBHMEP010000017">
    <property type="protein sequence ID" value="MFB9137710.1"/>
    <property type="molecule type" value="Genomic_DNA"/>
</dbReference>
<reference evidence="2 3" key="1">
    <citation type="submission" date="2024-09" db="EMBL/GenBank/DDBJ databases">
        <authorList>
            <person name="Sun Q."/>
            <person name="Mori K."/>
        </authorList>
    </citation>
    <scope>NUCLEOTIDE SEQUENCE [LARGE SCALE GENOMIC DNA]</scope>
    <source>
        <strain evidence="2 3">CECT 8064</strain>
    </source>
</reference>
<keyword evidence="3" id="KW-1185">Reference proteome</keyword>
<feature type="domain" description="DUF5977" evidence="1">
    <location>
        <begin position="69"/>
        <end position="133"/>
    </location>
</feature>
<feature type="domain" description="DUF5977" evidence="1">
    <location>
        <begin position="885"/>
        <end position="952"/>
    </location>
</feature>
<organism evidence="2 3">
    <name type="scientific">Vibrio olivae</name>
    <dbReference type="NCBI Taxonomy" id="1243002"/>
    <lineage>
        <taxon>Bacteria</taxon>
        <taxon>Pseudomonadati</taxon>
        <taxon>Pseudomonadota</taxon>
        <taxon>Gammaproteobacteria</taxon>
        <taxon>Vibrionales</taxon>
        <taxon>Vibrionaceae</taxon>
        <taxon>Vibrio</taxon>
    </lineage>
</organism>
<dbReference type="Pfam" id="PF19404">
    <property type="entry name" value="DUF5977"/>
    <property type="match status" value="16"/>
</dbReference>
<evidence type="ECO:0000313" key="2">
    <source>
        <dbReference type="EMBL" id="MFB9137710.1"/>
    </source>
</evidence>
<feature type="domain" description="DUF5977" evidence="1">
    <location>
        <begin position="1268"/>
        <end position="1326"/>
    </location>
</feature>
<feature type="domain" description="DUF5977" evidence="1">
    <location>
        <begin position="211"/>
        <end position="271"/>
    </location>
</feature>
<evidence type="ECO:0000259" key="1">
    <source>
        <dbReference type="Pfam" id="PF19404"/>
    </source>
</evidence>
<feature type="domain" description="DUF5977" evidence="1">
    <location>
        <begin position="281"/>
        <end position="342"/>
    </location>
</feature>
<proteinExistence type="predicted"/>
<feature type="domain" description="DUF5977" evidence="1">
    <location>
        <begin position="419"/>
        <end position="480"/>
    </location>
</feature>
<comment type="caution">
    <text evidence="2">The sequence shown here is derived from an EMBL/GenBank/DDBJ whole genome shotgun (WGS) entry which is preliminary data.</text>
</comment>
<dbReference type="RefSeq" id="WP_390197830.1">
    <property type="nucleotide sequence ID" value="NZ_JBHMEP010000017.1"/>
</dbReference>
<dbReference type="InterPro" id="IPR046020">
    <property type="entry name" value="DUF5977"/>
</dbReference>
<accession>A0ABV5HUR2</accession>
<protein>
    <submittedName>
        <fullName evidence="2">DUF5977 domain-containing protein</fullName>
    </submittedName>
</protein>
<sequence>MAREVDKNCVEGNCFAINDKSHGVGDNKLNIVYKANYTGQICTAKFRITSKDGSIVKEYMIAQDAKPVYYNIKMVQPFTKDDCLANQHGSVVLYVVEERTYKSFISQEDADAKAMGDIALNGQKYANEHGECITDIWYNEEQRKTFIRNNCDKFSDGQEYVYIVPEGKYVSSISQEDADRKALEDIEKNGQQQANLEGECKPKENIYYGKFSKTFTRNNCDSTQYGTDVVVNETMVEGDFRSIVSQEEANKLAQAAVEAQGQDIANIKGNCEKIPVFTGSYSKVFQRTNCPEGSTPVDFTVDEKMCTGYPFTSTVSQDAANKLAQDAVEAQGQAITNERGDCQTNVYYNVRMEKTVTRNNCDEFHIGQPYTYVVAAGKYFSIISQEDADNKAKADLEANAQQQANLEGECKEKVVYHGKYSKEFTRNNCDETQYGTKVVVDETMVTGDFRSTVSQNDANNKAKAAVEAQGQDVANVKGKCEKVPVYTGTYARTFTRNNCGTGTGGTYMVNDRMVDGYPFTSTVSQEDANSKAKAAVDAQGQALANIHALCTYTGRASLEFTRNNCGECKIGSKVMITQDMVEGHPFQSNDSQTAADAMAMTAVQAQGQALANTKGTCSNATMYTGKASFEFTKSNCGANQVGDPFTVTQDMVEGHPFQSCVSQDEANLVAMAAVMNQGQKIADEQGTCHEAPKYTGHYSEAFEKNNCPSGLIPSSVTVTEADVTGGPFYSYESQFAADELAKAAVKAQGQAIANDRGTCDELKIYVGNYSKEFTPKCPTCQYADPITVTPDLMGQLFTSTRSQEEADALAKAYIDRMGQAFVNKNYDDTCHTKDEQPVWKTIETVCKDCISKLHQRNTNTCYTDPDNQERYIAGGNKICFWFGTASKAFTRQCADGGVGSSVTVTQNDVTDPSPSSDGKFKSCVSQADANAKALAAVTAQGQSVANSKGTCTWTGSYTGQVQKNNCADGGVGDMVSVSSSKLPGHPYTSNISLADANKKAENAVRGAEGQAYANKNGGCTWTYVASRDFYKNNCAEGGVGQRITVTSTQANGGTAITSKVSLADARSKAEQILDQKGQDYANQHGTCVWTGTGSATFYKDNCGSCKQGVAISVPYSSLGLDPITSTVSQADANNKVQEAFRSNSATRAAAQAYANKNGDCEDTPPNWSGWSYDGGNYCSGGDVWARYRRTDSAGCHSDETENRLHESCDCGCSGGSCDRCCDPNSWSRIGEAECRSGESVALYRNDCGRDEYISYGSACCNTIGSQGGSATSRNCPSDRPCGVTISYPSVPSGSICASSTSSANAQASDKIERLRSQAQALADAGCKGRVCNDYVEATATKQGCPSGCTAPKASAYWVSGGNNGAWCECNGDKAALTAAAQADAQRLAQEKANAMKCDCPEQKTWSWSVSMNNDCMSHAQLVTSRGFTITYNNQCGRFISGSVSGVGYTQNGEEQVNSASFTIPPGSGSKSGSMYFSREVVCGDVTISGHNSGNC</sequence>
<feature type="domain" description="DUF5977" evidence="1">
    <location>
        <begin position="137"/>
        <end position="201"/>
    </location>
</feature>
<feature type="domain" description="DUF5977" evidence="1">
    <location>
        <begin position="957"/>
        <end position="1020"/>
    </location>
</feature>
<feature type="domain" description="DUF5977" evidence="1">
    <location>
        <begin position="698"/>
        <end position="759"/>
    </location>
</feature>
<feature type="domain" description="DUF5977" evidence="1">
    <location>
        <begin position="556"/>
        <end position="618"/>
    </location>
</feature>